<comment type="subcellular location">
    <subcellularLocation>
        <location evidence="1">Cell envelope</location>
    </subcellularLocation>
</comment>
<dbReference type="InterPro" id="IPR039424">
    <property type="entry name" value="SBP_5"/>
</dbReference>
<sequence>MSAVKRLAVLGCAGLVASTVAGCGSSGGSGSGASDAAVTMGTTTVTGTYDPAGAYDVGSWMLLYNTHQMLLNFPPGATSPQPDAAKSCAFTGADAKTYQCTLKSGLKFSNGDSLTAEDVVFSFTRMKKIHDPNGPADALFETLESVTAQGDDGVVFHLTEPDAIFPSKLASAAGAIVDHKVYPADALLPNSKMVGSGPYKVEGIDEMKTSDGTAPGTVRLAANSSYQGSAKLNNSKFTLRYFSEPAELKAALESGKVDFTDNSLDPKDSTKYKQEALSGTGKFKVVTGDSAETRYMVFNAKDPVVGQKAVRQAVAQLLDRKALARDGYNRTVQALYSVVPQGILGSNTAFFNHYGDPSAKKARDILEKAGIETPVSFSLTWARSRVDAAEENQIKQQLESSGLFRVTVKKEASWDTFRKNWAKGVYQAYAVGWSPDYPDADNYIVPLAVKGGAYLNNWDNPEISGQLVPQSRKVTDRAEAMGKFGTMQDIIANDAPLIPLWQSKSFYVSRDDISGVESTVDTTAIVRFWEIGRIAG</sequence>
<evidence type="ECO:0000256" key="3">
    <source>
        <dbReference type="ARBA" id="ARBA00022448"/>
    </source>
</evidence>
<reference evidence="8" key="1">
    <citation type="submission" date="2018-07" db="EMBL/GenBank/DDBJ databases">
        <title>Streptacidiphilus bronchialis DSM 106435 chromosome.</title>
        <authorList>
            <person name="Batra D."/>
            <person name="Gulvik C.A."/>
        </authorList>
    </citation>
    <scope>NUCLEOTIDE SEQUENCE [LARGE SCALE GENOMIC DNA]</scope>
    <source>
        <strain evidence="8">DSM 106435</strain>
    </source>
</reference>
<evidence type="ECO:0000313" key="8">
    <source>
        <dbReference type="Proteomes" id="UP000249340"/>
    </source>
</evidence>
<evidence type="ECO:0000256" key="5">
    <source>
        <dbReference type="SAM" id="SignalP"/>
    </source>
</evidence>
<dbReference type="InterPro" id="IPR000914">
    <property type="entry name" value="SBP_5_dom"/>
</dbReference>
<dbReference type="InterPro" id="IPR030678">
    <property type="entry name" value="Peptide/Ni-bd"/>
</dbReference>
<feature type="chain" id="PRO_5038503216" description="Solute-binding protein family 5 domain-containing protein" evidence="5">
    <location>
        <begin position="22"/>
        <end position="536"/>
    </location>
</feature>
<dbReference type="Gene3D" id="3.10.105.10">
    <property type="entry name" value="Dipeptide-binding Protein, Domain 3"/>
    <property type="match status" value="1"/>
</dbReference>
<evidence type="ECO:0000256" key="2">
    <source>
        <dbReference type="ARBA" id="ARBA00005695"/>
    </source>
</evidence>
<dbReference type="EMBL" id="CP031264">
    <property type="protein sequence ID" value="AXI80610.1"/>
    <property type="molecule type" value="Genomic_DNA"/>
</dbReference>
<dbReference type="PANTHER" id="PTHR30290">
    <property type="entry name" value="PERIPLASMIC BINDING COMPONENT OF ABC TRANSPORTER"/>
    <property type="match status" value="1"/>
</dbReference>
<dbReference type="PIRSF" id="PIRSF002741">
    <property type="entry name" value="MppA"/>
    <property type="match status" value="1"/>
</dbReference>
<evidence type="ECO:0000313" key="7">
    <source>
        <dbReference type="EMBL" id="AXI80610.1"/>
    </source>
</evidence>
<keyword evidence="4 5" id="KW-0732">Signal</keyword>
<dbReference type="Proteomes" id="UP000249340">
    <property type="component" value="Chromosome"/>
</dbReference>
<dbReference type="RefSeq" id="WP_111489652.1">
    <property type="nucleotide sequence ID" value="NZ_CP031264.1"/>
</dbReference>
<keyword evidence="3" id="KW-0813">Transport</keyword>
<dbReference type="PROSITE" id="PS51257">
    <property type="entry name" value="PROKAR_LIPOPROTEIN"/>
    <property type="match status" value="1"/>
</dbReference>
<dbReference type="GO" id="GO:1904680">
    <property type="term" value="F:peptide transmembrane transporter activity"/>
    <property type="evidence" value="ECO:0007669"/>
    <property type="project" value="TreeGrafter"/>
</dbReference>
<evidence type="ECO:0000256" key="1">
    <source>
        <dbReference type="ARBA" id="ARBA00004196"/>
    </source>
</evidence>
<dbReference type="KEGG" id="stri:C7M71_027700"/>
<organism evidence="7 8">
    <name type="scientific">Peterkaempfera bronchialis</name>
    <dbReference type="NCBI Taxonomy" id="2126346"/>
    <lineage>
        <taxon>Bacteria</taxon>
        <taxon>Bacillati</taxon>
        <taxon>Actinomycetota</taxon>
        <taxon>Actinomycetes</taxon>
        <taxon>Kitasatosporales</taxon>
        <taxon>Streptomycetaceae</taxon>
        <taxon>Peterkaempfera</taxon>
    </lineage>
</organism>
<dbReference type="SUPFAM" id="SSF53850">
    <property type="entry name" value="Periplasmic binding protein-like II"/>
    <property type="match status" value="1"/>
</dbReference>
<dbReference type="Pfam" id="PF00496">
    <property type="entry name" value="SBP_bac_5"/>
    <property type="match status" value="1"/>
</dbReference>
<proteinExistence type="inferred from homology"/>
<evidence type="ECO:0000256" key="4">
    <source>
        <dbReference type="ARBA" id="ARBA00022729"/>
    </source>
</evidence>
<keyword evidence="8" id="KW-1185">Reference proteome</keyword>
<dbReference type="GO" id="GO:0042597">
    <property type="term" value="C:periplasmic space"/>
    <property type="evidence" value="ECO:0007669"/>
    <property type="project" value="UniProtKB-ARBA"/>
</dbReference>
<accession>A0A345T3Q5</accession>
<dbReference type="GO" id="GO:0043190">
    <property type="term" value="C:ATP-binding cassette (ABC) transporter complex"/>
    <property type="evidence" value="ECO:0007669"/>
    <property type="project" value="InterPro"/>
</dbReference>
<dbReference type="GO" id="GO:0030313">
    <property type="term" value="C:cell envelope"/>
    <property type="evidence" value="ECO:0007669"/>
    <property type="project" value="UniProtKB-SubCell"/>
</dbReference>
<dbReference type="OrthoDB" id="9801912at2"/>
<dbReference type="AlphaFoldDB" id="A0A345T3Q5"/>
<evidence type="ECO:0000259" key="6">
    <source>
        <dbReference type="Pfam" id="PF00496"/>
    </source>
</evidence>
<dbReference type="PANTHER" id="PTHR30290:SF10">
    <property type="entry name" value="PERIPLASMIC OLIGOPEPTIDE-BINDING PROTEIN-RELATED"/>
    <property type="match status" value="1"/>
</dbReference>
<feature type="domain" description="Solute-binding protein family 5" evidence="6">
    <location>
        <begin position="80"/>
        <end position="451"/>
    </location>
</feature>
<protein>
    <recommendedName>
        <fullName evidence="6">Solute-binding protein family 5 domain-containing protein</fullName>
    </recommendedName>
</protein>
<dbReference type="Gene3D" id="3.40.190.10">
    <property type="entry name" value="Periplasmic binding protein-like II"/>
    <property type="match status" value="1"/>
</dbReference>
<feature type="signal peptide" evidence="5">
    <location>
        <begin position="1"/>
        <end position="21"/>
    </location>
</feature>
<dbReference type="GO" id="GO:0015833">
    <property type="term" value="P:peptide transport"/>
    <property type="evidence" value="ECO:0007669"/>
    <property type="project" value="TreeGrafter"/>
</dbReference>
<gene>
    <name evidence="7" type="ORF">C7M71_027700</name>
</gene>
<comment type="similarity">
    <text evidence="2">Belongs to the bacterial solute-binding protein 5 family.</text>
</comment>
<name>A0A345T3Q5_9ACTN</name>